<feature type="compositionally biased region" description="Low complexity" evidence="1">
    <location>
        <begin position="1"/>
        <end position="18"/>
    </location>
</feature>
<name>A0A6J7UIB3_9ZZZZ</name>
<evidence type="ECO:0000313" key="2">
    <source>
        <dbReference type="EMBL" id="CAB5065635.1"/>
    </source>
</evidence>
<dbReference type="EMBL" id="CAFBQT010000119">
    <property type="protein sequence ID" value="CAB5065635.1"/>
    <property type="molecule type" value="Genomic_DNA"/>
</dbReference>
<protein>
    <submittedName>
        <fullName evidence="2">Unannotated protein</fullName>
    </submittedName>
</protein>
<reference evidence="2" key="1">
    <citation type="submission" date="2020-05" db="EMBL/GenBank/DDBJ databases">
        <authorList>
            <person name="Chiriac C."/>
            <person name="Salcher M."/>
            <person name="Ghai R."/>
            <person name="Kavagutti S V."/>
        </authorList>
    </citation>
    <scope>NUCLEOTIDE SEQUENCE</scope>
</reference>
<accession>A0A6J7UIB3</accession>
<evidence type="ECO:0000256" key="1">
    <source>
        <dbReference type="SAM" id="MobiDB-lite"/>
    </source>
</evidence>
<organism evidence="2">
    <name type="scientific">freshwater metagenome</name>
    <dbReference type="NCBI Taxonomy" id="449393"/>
    <lineage>
        <taxon>unclassified sequences</taxon>
        <taxon>metagenomes</taxon>
        <taxon>ecological metagenomes</taxon>
    </lineage>
</organism>
<proteinExistence type="predicted"/>
<dbReference type="AlphaFoldDB" id="A0A6J7UIB3"/>
<gene>
    <name evidence="2" type="ORF">UFOPK4355_00863</name>
</gene>
<feature type="region of interest" description="Disordered" evidence="1">
    <location>
        <begin position="1"/>
        <end position="21"/>
    </location>
</feature>
<sequence length="88" mass="8738">MVLGSNSASSSPHASSASVPRIPLPPEVVIIATRFPINFVPVVKTAPASSNSSTLFTRTAPVALIAASTTRSPVASAPVCDAAALAPA</sequence>